<feature type="non-terminal residue" evidence="2">
    <location>
        <position position="1"/>
    </location>
</feature>
<reference evidence="2" key="1">
    <citation type="submission" date="2021-02" db="EMBL/GenBank/DDBJ databases">
        <authorList>
            <person name="Dougan E. K."/>
            <person name="Rhodes N."/>
            <person name="Thang M."/>
            <person name="Chan C."/>
        </authorList>
    </citation>
    <scope>NUCLEOTIDE SEQUENCE</scope>
</reference>
<feature type="region of interest" description="Disordered" evidence="1">
    <location>
        <begin position="30"/>
        <end position="54"/>
    </location>
</feature>
<evidence type="ECO:0000313" key="2">
    <source>
        <dbReference type="EMBL" id="CAE7241821.1"/>
    </source>
</evidence>
<feature type="compositionally biased region" description="Acidic residues" evidence="1">
    <location>
        <begin position="37"/>
        <end position="46"/>
    </location>
</feature>
<protein>
    <submittedName>
        <fullName evidence="2">Uncharacterized protein</fullName>
    </submittedName>
</protein>
<evidence type="ECO:0000256" key="1">
    <source>
        <dbReference type="SAM" id="MobiDB-lite"/>
    </source>
</evidence>
<proteinExistence type="predicted"/>
<evidence type="ECO:0000313" key="3">
    <source>
        <dbReference type="Proteomes" id="UP000604046"/>
    </source>
</evidence>
<keyword evidence="3" id="KW-1185">Reference proteome</keyword>
<sequence>VKAAAKAKAKFMFVRPNERVMQFAGHHFVYRPPRREEDEDESEDRDPDARGSDE</sequence>
<organism evidence="2 3">
    <name type="scientific">Symbiodinium natans</name>
    <dbReference type="NCBI Taxonomy" id="878477"/>
    <lineage>
        <taxon>Eukaryota</taxon>
        <taxon>Sar</taxon>
        <taxon>Alveolata</taxon>
        <taxon>Dinophyceae</taxon>
        <taxon>Suessiales</taxon>
        <taxon>Symbiodiniaceae</taxon>
        <taxon>Symbiodinium</taxon>
    </lineage>
</organism>
<dbReference type="EMBL" id="CAJNDS010000951">
    <property type="protein sequence ID" value="CAE7241821.1"/>
    <property type="molecule type" value="Genomic_DNA"/>
</dbReference>
<comment type="caution">
    <text evidence="2">The sequence shown here is derived from an EMBL/GenBank/DDBJ whole genome shotgun (WGS) entry which is preliminary data.</text>
</comment>
<dbReference type="AlphaFoldDB" id="A0A812L5K0"/>
<accession>A0A812L5K0</accession>
<gene>
    <name evidence="2" type="ORF">SNAT2548_LOCUS10991</name>
</gene>
<dbReference type="Proteomes" id="UP000604046">
    <property type="component" value="Unassembled WGS sequence"/>
</dbReference>
<name>A0A812L5K0_9DINO</name>